<proteinExistence type="predicted"/>
<dbReference type="Proteomes" id="UP000604046">
    <property type="component" value="Unassembled WGS sequence"/>
</dbReference>
<keyword evidence="2" id="KW-1185">Reference proteome</keyword>
<gene>
    <name evidence="1" type="ORF">SNAT2548_LOCUS6782</name>
</gene>
<sequence length="145" mass="16845">MSGERLHFRRIAGSGPEVPFWFSFFRFHLTSPGQDESEEADGKEFQFLLHLIKEEIDRKAVMRFKFLEDQKRAFLILASVLIALRSRCAFIDVILTYSTIIDNHFVGKVLGIFLGTGNRCWLRNMTNFQDIEIKRTKGKPDTQLS</sequence>
<reference evidence="1" key="1">
    <citation type="submission" date="2021-02" db="EMBL/GenBank/DDBJ databases">
        <authorList>
            <person name="Dougan E. K."/>
            <person name="Rhodes N."/>
            <person name="Thang M."/>
            <person name="Chan C."/>
        </authorList>
    </citation>
    <scope>NUCLEOTIDE SEQUENCE</scope>
</reference>
<protein>
    <submittedName>
        <fullName evidence="1">Uncharacterized protein</fullName>
    </submittedName>
</protein>
<dbReference type="AlphaFoldDB" id="A0A812JPT2"/>
<accession>A0A812JPT2</accession>
<comment type="caution">
    <text evidence="1">The sequence shown here is derived from an EMBL/GenBank/DDBJ whole genome shotgun (WGS) entry which is preliminary data.</text>
</comment>
<evidence type="ECO:0000313" key="1">
    <source>
        <dbReference type="EMBL" id="CAE7208283.1"/>
    </source>
</evidence>
<name>A0A812JPT2_9DINO</name>
<evidence type="ECO:0000313" key="2">
    <source>
        <dbReference type="Proteomes" id="UP000604046"/>
    </source>
</evidence>
<organism evidence="1 2">
    <name type="scientific">Symbiodinium natans</name>
    <dbReference type="NCBI Taxonomy" id="878477"/>
    <lineage>
        <taxon>Eukaryota</taxon>
        <taxon>Sar</taxon>
        <taxon>Alveolata</taxon>
        <taxon>Dinophyceae</taxon>
        <taxon>Suessiales</taxon>
        <taxon>Symbiodiniaceae</taxon>
        <taxon>Symbiodinium</taxon>
    </lineage>
</organism>
<dbReference type="EMBL" id="CAJNDS010000456">
    <property type="protein sequence ID" value="CAE7208283.1"/>
    <property type="molecule type" value="Genomic_DNA"/>
</dbReference>